<evidence type="ECO:0000259" key="1">
    <source>
        <dbReference type="PROSITE" id="PS51212"/>
    </source>
</evidence>
<evidence type="ECO:0000313" key="3">
    <source>
        <dbReference type="Proteomes" id="UP000292702"/>
    </source>
</evidence>
<dbReference type="Pfam" id="PF01822">
    <property type="entry name" value="WSC"/>
    <property type="match status" value="1"/>
</dbReference>
<name>A0A4R0RVD0_9APHY</name>
<dbReference type="OrthoDB" id="5985073at2759"/>
<evidence type="ECO:0000313" key="2">
    <source>
        <dbReference type="EMBL" id="TCD69779.1"/>
    </source>
</evidence>
<comment type="caution">
    <text evidence="2">The sequence shown here is derived from an EMBL/GenBank/DDBJ whole genome shotgun (WGS) entry which is preliminary data.</text>
</comment>
<gene>
    <name evidence="2" type="ORF">EIP91_006315</name>
</gene>
<dbReference type="InterPro" id="IPR002889">
    <property type="entry name" value="WSC_carb-bd"/>
</dbReference>
<dbReference type="SMART" id="SM00321">
    <property type="entry name" value="WSC"/>
    <property type="match status" value="1"/>
</dbReference>
<accession>A0A4R0RVD0</accession>
<dbReference type="PROSITE" id="PS51212">
    <property type="entry name" value="WSC"/>
    <property type="match status" value="1"/>
</dbReference>
<proteinExistence type="predicted"/>
<dbReference type="AlphaFoldDB" id="A0A4R0RVD0"/>
<feature type="domain" description="WSC" evidence="1">
    <location>
        <begin position="35"/>
        <end position="131"/>
    </location>
</feature>
<protein>
    <recommendedName>
        <fullName evidence="1">WSC domain-containing protein</fullName>
    </recommendedName>
</protein>
<keyword evidence="3" id="KW-1185">Reference proteome</keyword>
<dbReference type="EMBL" id="RWJN01000034">
    <property type="protein sequence ID" value="TCD69779.1"/>
    <property type="molecule type" value="Genomic_DNA"/>
</dbReference>
<dbReference type="STRING" id="92696.A0A4R0RVD0"/>
<reference evidence="2 3" key="1">
    <citation type="submission" date="2018-11" db="EMBL/GenBank/DDBJ databases">
        <title>Genome assembly of Steccherinum ochraceum LE-BIN_3174, the white-rot fungus of the Steccherinaceae family (The Residual Polyporoid clade, Polyporales, Basidiomycota).</title>
        <authorList>
            <person name="Fedorova T.V."/>
            <person name="Glazunova O.A."/>
            <person name="Landesman E.O."/>
            <person name="Moiseenko K.V."/>
            <person name="Psurtseva N.V."/>
            <person name="Savinova O.S."/>
            <person name="Shakhova N.V."/>
            <person name="Tyazhelova T.V."/>
            <person name="Vasina D.V."/>
        </authorList>
    </citation>
    <scope>NUCLEOTIDE SEQUENCE [LARGE SCALE GENOMIC DNA]</scope>
    <source>
        <strain evidence="2 3">LE-BIN_3174</strain>
    </source>
</reference>
<sequence>MPCTGNSSEFCGGPDRIQIFMGPNPPRAVILPAGWEFTILCAQDSPDRLFVNTLIAGPELAATDTPAACVGFCADKGFTKAAVEGGDECYCGNEFRVPPTEISFGFCRLPCQGAPGVPCGGVFGAQVYELSS</sequence>
<organism evidence="2 3">
    <name type="scientific">Steccherinum ochraceum</name>
    <dbReference type="NCBI Taxonomy" id="92696"/>
    <lineage>
        <taxon>Eukaryota</taxon>
        <taxon>Fungi</taxon>
        <taxon>Dikarya</taxon>
        <taxon>Basidiomycota</taxon>
        <taxon>Agaricomycotina</taxon>
        <taxon>Agaricomycetes</taxon>
        <taxon>Polyporales</taxon>
        <taxon>Steccherinaceae</taxon>
        <taxon>Steccherinum</taxon>
    </lineage>
</organism>
<dbReference type="Proteomes" id="UP000292702">
    <property type="component" value="Unassembled WGS sequence"/>
</dbReference>